<evidence type="ECO:0000313" key="1">
    <source>
        <dbReference type="Ensembl" id="ENSOARP00020042399.1"/>
    </source>
</evidence>
<name>A0AC11DB93_SHEEP</name>
<reference evidence="1" key="1">
    <citation type="submission" date="2020-11" db="EMBL/GenBank/DDBJ databases">
        <authorList>
            <person name="Davenport K.M."/>
            <person name="Bickhart D.M."/>
            <person name="Smith T.P.L."/>
            <person name="Murdoch B.M."/>
            <person name="Rosen B.D."/>
        </authorList>
    </citation>
    <scope>NUCLEOTIDE SEQUENCE [LARGE SCALE GENOMIC DNA]</scope>
    <source>
        <strain evidence="1">OAR_USU_Benz2616</strain>
    </source>
</reference>
<dbReference type="Ensembl" id="ENSOART00020048683.1">
    <property type="protein sequence ID" value="ENSOARP00020042399.1"/>
    <property type="gene ID" value="ENSOARG00020039438.1"/>
</dbReference>
<accession>A0AC11DB93</accession>
<organism evidence="1">
    <name type="scientific">Ovis aries</name>
    <name type="common">Sheep</name>
    <dbReference type="NCBI Taxonomy" id="9940"/>
    <lineage>
        <taxon>Eukaryota</taxon>
        <taxon>Metazoa</taxon>
        <taxon>Chordata</taxon>
        <taxon>Craniata</taxon>
        <taxon>Vertebrata</taxon>
        <taxon>Euteleostomi</taxon>
        <taxon>Mammalia</taxon>
        <taxon>Eutheria</taxon>
        <taxon>Laurasiatheria</taxon>
        <taxon>Artiodactyla</taxon>
        <taxon>Ruminantia</taxon>
        <taxon>Pecora</taxon>
        <taxon>Bovidae</taxon>
        <taxon>Caprinae</taxon>
        <taxon>Ovis</taxon>
    </lineage>
</organism>
<reference evidence="1" key="3">
    <citation type="submission" date="2025-09" db="UniProtKB">
        <authorList>
            <consortium name="Ensembl"/>
        </authorList>
    </citation>
    <scope>IDENTIFICATION</scope>
</reference>
<protein>
    <submittedName>
        <fullName evidence="1">Uncharacterized protein</fullName>
    </submittedName>
</protein>
<reference evidence="1" key="2">
    <citation type="submission" date="2025-08" db="UniProtKB">
        <authorList>
            <consortium name="Ensembl"/>
        </authorList>
    </citation>
    <scope>IDENTIFICATION</scope>
</reference>
<sequence length="148" mass="16926">MPSSHLILCRPLLLLPPIPPSINGFSNESALLMRWPKYWSFSFSIIPSNEYPGLISFRMDWLDLLGVQGTLKSLLQHHSSKASILRHSAVFTVQLSYPYMTTGKTIALTRQTFFGKVMSLLLNILSRLVITFLPRSKQLLRHLKKFLI</sequence>
<proteinExistence type="predicted"/>